<accession>A0A7E4V6R5</accession>
<dbReference type="Proteomes" id="UP000492821">
    <property type="component" value="Unassembled WGS sequence"/>
</dbReference>
<dbReference type="WBParaSite" id="Pan_g17234.t1">
    <property type="protein sequence ID" value="Pan_g17234.t1"/>
    <property type="gene ID" value="Pan_g17234"/>
</dbReference>
<organism evidence="2 3">
    <name type="scientific">Panagrellus redivivus</name>
    <name type="common">Microworm</name>
    <dbReference type="NCBI Taxonomy" id="6233"/>
    <lineage>
        <taxon>Eukaryota</taxon>
        <taxon>Metazoa</taxon>
        <taxon>Ecdysozoa</taxon>
        <taxon>Nematoda</taxon>
        <taxon>Chromadorea</taxon>
        <taxon>Rhabditida</taxon>
        <taxon>Tylenchina</taxon>
        <taxon>Panagrolaimomorpha</taxon>
        <taxon>Panagrolaimoidea</taxon>
        <taxon>Panagrolaimidae</taxon>
        <taxon>Panagrellus</taxon>
    </lineage>
</organism>
<keyword evidence="2" id="KW-1185">Reference proteome</keyword>
<evidence type="ECO:0000313" key="2">
    <source>
        <dbReference type="Proteomes" id="UP000492821"/>
    </source>
</evidence>
<reference evidence="2" key="1">
    <citation type="journal article" date="2013" name="Genetics">
        <title>The draft genome and transcriptome of Panagrellus redivivus are shaped by the harsh demands of a free-living lifestyle.</title>
        <authorList>
            <person name="Srinivasan J."/>
            <person name="Dillman A.R."/>
            <person name="Macchietto M.G."/>
            <person name="Heikkinen L."/>
            <person name="Lakso M."/>
            <person name="Fracchia K.M."/>
            <person name="Antoshechkin I."/>
            <person name="Mortazavi A."/>
            <person name="Wong G."/>
            <person name="Sternberg P.W."/>
        </authorList>
    </citation>
    <scope>NUCLEOTIDE SEQUENCE [LARGE SCALE GENOMIC DNA]</scope>
    <source>
        <strain evidence="2">MT8872</strain>
    </source>
</reference>
<reference evidence="3" key="2">
    <citation type="submission" date="2020-10" db="UniProtKB">
        <authorList>
            <consortium name="WormBaseParasite"/>
        </authorList>
    </citation>
    <scope>IDENTIFICATION</scope>
</reference>
<protein>
    <submittedName>
        <fullName evidence="3">Secreted protein</fullName>
    </submittedName>
</protein>
<name>A0A7E4V6R5_PANRE</name>
<evidence type="ECO:0000313" key="3">
    <source>
        <dbReference type="WBParaSite" id="Pan_g17234.t1"/>
    </source>
</evidence>
<evidence type="ECO:0000256" key="1">
    <source>
        <dbReference type="SAM" id="MobiDB-lite"/>
    </source>
</evidence>
<proteinExistence type="predicted"/>
<dbReference type="AlphaFoldDB" id="A0A7E4V6R5"/>
<sequence length="145" mass="16655">MPDVEYYFFQLTAVCLRGVTLRDLIRPPMAIERSATLVVPRVVGNTATGRLATCIYKRFISTCMPARWPMTRAMPARWPMTPTRSFEVNPDVPSNSTLKFHTRFNMVCEQISMIKSHASQNREFDHKFPRCDPSTQGNMNLGRKL</sequence>
<feature type="region of interest" description="Disordered" evidence="1">
    <location>
        <begin position="126"/>
        <end position="145"/>
    </location>
</feature>